<evidence type="ECO:0000313" key="1">
    <source>
        <dbReference type="EMBL" id="DAE27754.1"/>
    </source>
</evidence>
<sequence length="33" mass="4062">MPLYCKYFLPFDLTKVYQMLSTNTIDIMHKIRH</sequence>
<dbReference type="EMBL" id="BK015845">
    <property type="protein sequence ID" value="DAE27754.1"/>
    <property type="molecule type" value="Genomic_DNA"/>
</dbReference>
<accession>A0A8S5R9C9</accession>
<organism evidence="1">
    <name type="scientific">virus sp. ctpeS3</name>
    <dbReference type="NCBI Taxonomy" id="2826815"/>
    <lineage>
        <taxon>Viruses</taxon>
    </lineage>
</organism>
<name>A0A8S5R9C9_9VIRU</name>
<protein>
    <submittedName>
        <fullName evidence="1">4-Hydroxyphenylacetate decarboxylase subunit gamma</fullName>
    </submittedName>
</protein>
<proteinExistence type="predicted"/>
<reference evidence="1" key="1">
    <citation type="journal article" date="2021" name="Proc. Natl. Acad. Sci. U.S.A.">
        <title>A Catalog of Tens of Thousands of Viruses from Human Metagenomes Reveals Hidden Associations with Chronic Diseases.</title>
        <authorList>
            <person name="Tisza M.J."/>
            <person name="Buck C.B."/>
        </authorList>
    </citation>
    <scope>NUCLEOTIDE SEQUENCE</scope>
    <source>
        <strain evidence="1">CtpeS3</strain>
    </source>
</reference>